<evidence type="ECO:0000313" key="3">
    <source>
        <dbReference type="Proteomes" id="UP000516304"/>
    </source>
</evidence>
<dbReference type="KEGG" id="tcq:TIRI35C_1675"/>
<sequence>MRRGTTLLLFILLSVIVLVGGCIGNTPSSTGTMTGNSEEDGGGTASTMESSTTETGTTETVTETQTSTDTGTETPTETPPNESLSYDEDGNVLCEGEDPDLGCEAGETNGNGTGPGFSLNFDFNVSLTPVIVPVTMVKANFSYAGPISSMAFSPGERDVIDWISVLTSSRDPGKNFVFTIKFADEELAETYIHAEVFYDVIHNRKITYEPTVLYFDEGSEFGRMWELHLYSGGFTLYEVGENGLIELSSGNVDVRGSSVSFTIENFRDVFPRRVYMRAKAVPMGDGEIVHYPGNGVFTIEYERGWIDYTSSSYYGEPGGKFSLHAKAHSYDLSLSLYFESEEELRKLPVLFYIDSTDNGRADWIAYIYADHYLLKDSTGNVYREGKAFADGNVLNVTLENLFSLIPWRYFRGWFGNMDYRFPAKANLWFNATEGFSVEKDVERYLVIVVEDVYIKGNKDQAEGEIQLVSWAYGVDWPEGKVLPINYSPIYTFGYPVAHWVEAEDRSRLLYHDDKAISLDYAFVNGYPVLAMPLEEAEKYRLIAFKTAAWDRDEPGDYVSMGAGFLIDTAIGFATGEISTALKYAYTGGMWTNQLISGKSATDVWGEVFNWLVGSEPDMIGVSSYALPPNSAEFRKGALVKVPSEDGNMLVTYLLYTVEVPRTLRYASLSSQLHSVDFTKDTEIGPDEYYIYARSCAGFTEASGVNVPQDFHKLEITSMAPVGSAYSYPKLRTQGGELTYDVDACMPSGKLEHGAISKESLFLHKELLKKDRADVPFLYMEYSGWEEDSGKWGNDDDPMGNVGITLLFDGEYFDWEQDSAIPTKAFGLSFNVCGVSGGCSRVSLWADVEEG</sequence>
<dbReference type="Proteomes" id="UP000516304">
    <property type="component" value="Chromosome TIRI35C"/>
</dbReference>
<name>A0A7G2D891_9EURY</name>
<gene>
    <name evidence="2" type="ORF">TIRI35C_1675</name>
</gene>
<evidence type="ECO:0000313" key="2">
    <source>
        <dbReference type="EMBL" id="CAD5244829.1"/>
    </source>
</evidence>
<proteinExistence type="predicted"/>
<feature type="compositionally biased region" description="Low complexity" evidence="1">
    <location>
        <begin position="45"/>
        <end position="83"/>
    </location>
</feature>
<dbReference type="AlphaFoldDB" id="A0A7G2D891"/>
<accession>A0A7G2D891</accession>
<organism evidence="2 3">
    <name type="scientific">Thermococcus camini</name>
    <dbReference type="NCBI Taxonomy" id="2016373"/>
    <lineage>
        <taxon>Archaea</taxon>
        <taxon>Methanobacteriati</taxon>
        <taxon>Methanobacteriota</taxon>
        <taxon>Thermococci</taxon>
        <taxon>Thermococcales</taxon>
        <taxon>Thermococcaceae</taxon>
        <taxon>Thermococcus</taxon>
    </lineage>
</organism>
<reference evidence="2 3" key="1">
    <citation type="submission" date="2020-09" db="EMBL/GenBank/DDBJ databases">
        <authorList>
            <person name="Courtine D."/>
        </authorList>
    </citation>
    <scope>NUCLEOTIDE SEQUENCE [LARGE SCALE GENOMIC DNA]</scope>
    <source>
        <strain evidence="2 3">IRI35c</strain>
    </source>
</reference>
<feature type="region of interest" description="Disordered" evidence="1">
    <location>
        <begin position="26"/>
        <end position="90"/>
    </location>
</feature>
<dbReference type="EMBL" id="LR881183">
    <property type="protein sequence ID" value="CAD5244829.1"/>
    <property type="molecule type" value="Genomic_DNA"/>
</dbReference>
<evidence type="ECO:0000256" key="1">
    <source>
        <dbReference type="SAM" id="MobiDB-lite"/>
    </source>
</evidence>
<protein>
    <submittedName>
        <fullName evidence="2">Uncharacterized protein</fullName>
    </submittedName>
</protein>
<feature type="compositionally biased region" description="Polar residues" evidence="1">
    <location>
        <begin position="26"/>
        <end position="36"/>
    </location>
</feature>
<keyword evidence="3" id="KW-1185">Reference proteome</keyword>
<dbReference type="PROSITE" id="PS51257">
    <property type="entry name" value="PROKAR_LIPOPROTEIN"/>
    <property type="match status" value="1"/>
</dbReference>